<reference evidence="15 16" key="3">
    <citation type="journal article" date="2015" name="Genome Announc.">
        <title>Draft Genome Sequence of the Archiascomycetous Yeast Saitoella complicata.</title>
        <authorList>
            <person name="Yamauchi K."/>
            <person name="Kondo S."/>
            <person name="Hamamoto M."/>
            <person name="Takahashi Y."/>
            <person name="Ogura Y."/>
            <person name="Hayashi T."/>
            <person name="Nishida H."/>
        </authorList>
    </citation>
    <scope>NUCLEOTIDE SEQUENCE [LARGE SCALE GENOMIC DNA]</scope>
    <source>
        <strain evidence="15 16">NRRL Y-17804</strain>
    </source>
</reference>
<keyword evidence="8 12" id="KW-0175">Coiled coil</keyword>
<evidence type="ECO:0000256" key="11">
    <source>
        <dbReference type="ARBA" id="ARBA00024975"/>
    </source>
</evidence>
<name>A0A0E9NNI8_SAICN</name>
<evidence type="ECO:0000256" key="1">
    <source>
        <dbReference type="ARBA" id="ARBA00004123"/>
    </source>
</evidence>
<dbReference type="InterPro" id="IPR021850">
    <property type="entry name" value="Symplekin/Pta1"/>
</dbReference>
<feature type="compositionally biased region" description="Pro residues" evidence="13">
    <location>
        <begin position="335"/>
        <end position="361"/>
    </location>
</feature>
<dbReference type="EMBL" id="BACD03000046">
    <property type="protein sequence ID" value="GAO51432.1"/>
    <property type="molecule type" value="Genomic_DNA"/>
</dbReference>
<dbReference type="GO" id="GO:0003723">
    <property type="term" value="F:RNA binding"/>
    <property type="evidence" value="ECO:0007669"/>
    <property type="project" value="UniProtKB-KW"/>
</dbReference>
<dbReference type="STRING" id="698492.A0A0E9NNI8"/>
<dbReference type="GO" id="GO:0006397">
    <property type="term" value="P:mRNA processing"/>
    <property type="evidence" value="ECO:0007669"/>
    <property type="project" value="UniProtKB-KW"/>
</dbReference>
<dbReference type="GO" id="GO:0005789">
    <property type="term" value="C:endoplasmic reticulum membrane"/>
    <property type="evidence" value="ECO:0007669"/>
    <property type="project" value="UniProtKB-SubCell"/>
</dbReference>
<dbReference type="Gene3D" id="1.10.287.1490">
    <property type="match status" value="1"/>
</dbReference>
<dbReference type="GO" id="GO:0048309">
    <property type="term" value="P:endoplasmic reticulum inheritance"/>
    <property type="evidence" value="ECO:0007669"/>
    <property type="project" value="InterPro"/>
</dbReference>
<keyword evidence="4 12" id="KW-0813">Transport</keyword>
<dbReference type="Proteomes" id="UP000033140">
    <property type="component" value="Unassembled WGS sequence"/>
</dbReference>
<evidence type="ECO:0000256" key="7">
    <source>
        <dbReference type="ARBA" id="ARBA00022884"/>
    </source>
</evidence>
<reference evidence="15 16" key="1">
    <citation type="journal article" date="2011" name="J. Gen. Appl. Microbiol.">
        <title>Draft genome sequencing of the enigmatic yeast Saitoella complicata.</title>
        <authorList>
            <person name="Nishida H."/>
            <person name="Hamamoto M."/>
            <person name="Sugiyama J."/>
        </authorList>
    </citation>
    <scope>NUCLEOTIDE SEQUENCE [LARGE SCALE GENOMIC DNA]</scope>
    <source>
        <strain evidence="15 16">NRRL Y-17804</strain>
    </source>
</reference>
<feature type="domain" description="Symplekin/Pta1 N-terminal" evidence="14">
    <location>
        <begin position="89"/>
        <end position="300"/>
    </location>
</feature>
<keyword evidence="6 12" id="KW-0256">Endoplasmic reticulum</keyword>
<dbReference type="InterPro" id="IPR011989">
    <property type="entry name" value="ARM-like"/>
</dbReference>
<dbReference type="AlphaFoldDB" id="A0A0E9NNI8"/>
<organism evidence="15 16">
    <name type="scientific">Saitoella complicata (strain BCRC 22490 / CBS 7301 / JCM 7358 / NBRC 10748 / NRRL Y-17804)</name>
    <dbReference type="NCBI Taxonomy" id="698492"/>
    <lineage>
        <taxon>Eukaryota</taxon>
        <taxon>Fungi</taxon>
        <taxon>Dikarya</taxon>
        <taxon>Ascomycota</taxon>
        <taxon>Taphrinomycotina</taxon>
        <taxon>Taphrinomycotina incertae sedis</taxon>
        <taxon>Saitoella</taxon>
    </lineage>
</organism>
<feature type="region of interest" description="Disordered" evidence="13">
    <location>
        <begin position="332"/>
        <end position="365"/>
    </location>
</feature>
<dbReference type="Pfam" id="PF17078">
    <property type="entry name" value="SHE3"/>
    <property type="match status" value="1"/>
</dbReference>
<keyword evidence="12" id="KW-0509">mRNA transport</keyword>
<evidence type="ECO:0000259" key="14">
    <source>
        <dbReference type="Pfam" id="PF11935"/>
    </source>
</evidence>
<evidence type="ECO:0000256" key="4">
    <source>
        <dbReference type="ARBA" id="ARBA00022448"/>
    </source>
</evidence>
<evidence type="ECO:0000256" key="5">
    <source>
        <dbReference type="ARBA" id="ARBA00022664"/>
    </source>
</evidence>
<evidence type="ECO:0000313" key="16">
    <source>
        <dbReference type="Proteomes" id="UP000033140"/>
    </source>
</evidence>
<dbReference type="Gene3D" id="1.25.10.10">
    <property type="entry name" value="Leucine-rich Repeat Variant"/>
    <property type="match status" value="1"/>
</dbReference>
<evidence type="ECO:0000256" key="6">
    <source>
        <dbReference type="ARBA" id="ARBA00022824"/>
    </source>
</evidence>
<keyword evidence="16" id="KW-1185">Reference proteome</keyword>
<dbReference type="GO" id="GO:0051028">
    <property type="term" value="P:mRNA transport"/>
    <property type="evidence" value="ECO:0007669"/>
    <property type="project" value="UniProtKB-UniRule"/>
</dbReference>
<sequence>MSDTALPVADQITQLNAAREISDRDPAFYPTIVEGILPIAVKPEIELRRWIAEYLSNAFASPKLDDGAKLSLGLKCLKTLQAFVNEDDTVLLKSSIQACASIYHIVFGYICTNGKEDARSWKIMTAIKSRVLRLWDEGAEGVRICCVKFVQRVVFVQTPGAKDPRLANKSDISLSHVPLTHPVLKYVNLEAEGQGLLDRLLDVFHDRPPNPILITATLNAVAILARTRATISSKIILTILAQRTTDLVSDENDVVKARLQVRCIDKAIKVLFTNLLRTNSAGQHALRLQQYLSEQAARPRPPVVGEDLSRKRAAAAAEFEDPVVKRARMADDYTPTPPLPNPTTTPAPILTQPPAPAPPSGPMSLAQFFTLDPPNPLQSFDVSTLPTELVIQMAIGGLAAVDGGMMEEAVQALRVKYVALQQNPALLLGPGAAASGMTAPPAPIQESQAAQEEAVEEQPEFTMARFEMPRPAALGPAEVAQQFAGAVERILGSVVTTSSAATATKAQAGIDRMAATSWDKESWVQLLSRLSTRGLSIIDFSEVKTEGQGSLADYVRERLFQYVMTEFREKIDIAVAWLTEEWYHDKMMLKEKKETWQPQYEKWASRVIESMIPYLEAKDKIFLRLVSELPELTTGMVQSLRALCLDPDKTKLGFMALGYLIMLRPPIRGTCLDLVEELCREKHKEIMTPLERILKKWRPEALQVETDGEQPAPAVEAAQVTASAIRRIQTLTRRQFLAPYTLIGRSTSTGNLLAVMSTPSEDSNAGAAPGAEDLRSQLNALREDIAGREAEINKLEQVRKRLTGLGLPPKVAASASPAGQRSASTGRVIDTLQREIDALRHSLDAERNSLQAERAKVDALTHKVDNAEETVDRLRMENQNLTAIVSRKDRTLTEETVVRKELEKSVDKMKSERTALKEEVAQKEKALTESITRVDTEVARREKAEAEYATLQEEFARLRTKTKEDLEGLATSVATLKKQREEDAVASKAAAEKFEQLAKGIEEEREAGKKLREALEVKQKEHAEHLSAAVEELKQANEEEAKELLQATEVAEEARIEVAALNSKIRAAASLERGQTNGTTEEAQ</sequence>
<comment type="function">
    <text evidence="11">RNA-binding protein that binds specific mRNAs including the ASH1 mRNA, coding for a repressor of the HO endonuclease. Part of the mRNA localization machinery that restricts accumulation of certain proteins to the bud and in the daughter cell. Required for the delivery of cortical endoplasmic reticulum into the emerging bud.</text>
</comment>
<proteinExistence type="inferred from homology"/>
<dbReference type="SUPFAM" id="SSF48371">
    <property type="entry name" value="ARM repeat"/>
    <property type="match status" value="1"/>
</dbReference>
<dbReference type="InterPro" id="IPR032460">
    <property type="entry name" value="Symplekin/Pta1_N"/>
</dbReference>
<keyword evidence="9 12" id="KW-0472">Membrane</keyword>
<comment type="caution">
    <text evidence="12">Lacks conserved residue(s) required for the propagation of feature annotation.</text>
</comment>
<accession>A0A0E9NNI8</accession>
<evidence type="ECO:0000256" key="2">
    <source>
        <dbReference type="ARBA" id="ARBA00008123"/>
    </source>
</evidence>
<dbReference type="PANTHER" id="PTHR15245:SF20">
    <property type="entry name" value="SYMPLEKIN"/>
    <property type="match status" value="1"/>
</dbReference>
<keyword evidence="7 12" id="KW-0694">RNA-binding</keyword>
<feature type="coiled-coil region" evidence="12">
    <location>
        <begin position="829"/>
        <end position="961"/>
    </location>
</feature>
<evidence type="ECO:0000256" key="13">
    <source>
        <dbReference type="SAM" id="MobiDB-lite"/>
    </source>
</evidence>
<evidence type="ECO:0000256" key="9">
    <source>
        <dbReference type="ARBA" id="ARBA00023136"/>
    </source>
</evidence>
<dbReference type="InterPro" id="IPR031398">
    <property type="entry name" value="She3"/>
</dbReference>
<keyword evidence="10" id="KW-0539">Nucleus</keyword>
<evidence type="ECO:0000313" key="15">
    <source>
        <dbReference type="EMBL" id="GAO51432.1"/>
    </source>
</evidence>
<comment type="subcellular location">
    <subcellularLocation>
        <location evidence="12">Endoplasmic reticulum membrane</location>
        <topology evidence="12">Peripheral membrane protein</topology>
    </subcellularLocation>
    <subcellularLocation>
        <location evidence="1">Nucleus</location>
    </subcellularLocation>
</comment>
<protein>
    <recommendedName>
        <fullName evidence="3 12">SWI5-dependent HO expression protein 3</fullName>
    </recommendedName>
</protein>
<reference evidence="15 16" key="2">
    <citation type="journal article" date="2014" name="J. Gen. Appl. Microbiol.">
        <title>The early diverging ascomycetous budding yeast Saitoella complicata has three histone deacetylases belonging to the Clr6, Hos2, and Rpd3 lineages.</title>
        <authorList>
            <person name="Nishida H."/>
            <person name="Matsumoto T."/>
            <person name="Kondo S."/>
            <person name="Hamamoto M."/>
            <person name="Yoshikawa H."/>
        </authorList>
    </citation>
    <scope>NUCLEOTIDE SEQUENCE [LARGE SCALE GENOMIC DNA]</scope>
    <source>
        <strain evidence="15 16">NRRL Y-17804</strain>
    </source>
</reference>
<comment type="similarity">
    <text evidence="2 12">Belongs to the SHE3 family.</text>
</comment>
<evidence type="ECO:0000256" key="8">
    <source>
        <dbReference type="ARBA" id="ARBA00023054"/>
    </source>
</evidence>
<feature type="coiled-coil region" evidence="12">
    <location>
        <begin position="771"/>
        <end position="798"/>
    </location>
</feature>
<evidence type="ECO:0000256" key="12">
    <source>
        <dbReference type="RuleBase" id="RU362142"/>
    </source>
</evidence>
<evidence type="ECO:0000256" key="3">
    <source>
        <dbReference type="ARBA" id="ARBA00019884"/>
    </source>
</evidence>
<dbReference type="PANTHER" id="PTHR15245">
    <property type="entry name" value="SYMPLEKIN-RELATED"/>
    <property type="match status" value="1"/>
</dbReference>
<feature type="coiled-coil region" evidence="12">
    <location>
        <begin position="1001"/>
        <end position="1071"/>
    </location>
</feature>
<gene>
    <name evidence="12" type="primary">SHE3</name>
    <name evidence="15" type="ORF">G7K_5533-t1</name>
</gene>
<evidence type="ECO:0000256" key="10">
    <source>
        <dbReference type="ARBA" id="ARBA00023242"/>
    </source>
</evidence>
<dbReference type="Pfam" id="PF11935">
    <property type="entry name" value="SYMPK_PTA1_N"/>
    <property type="match status" value="1"/>
</dbReference>
<dbReference type="InterPro" id="IPR016024">
    <property type="entry name" value="ARM-type_fold"/>
</dbReference>
<comment type="caution">
    <text evidence="15">The sequence shown here is derived from an EMBL/GenBank/DDBJ whole genome shotgun (WGS) entry which is preliminary data.</text>
</comment>
<keyword evidence="5" id="KW-0507">mRNA processing</keyword>
<dbReference type="GO" id="GO:0005847">
    <property type="term" value="C:mRNA cleavage and polyadenylation specificity factor complex"/>
    <property type="evidence" value="ECO:0007669"/>
    <property type="project" value="TreeGrafter"/>
</dbReference>
<feature type="region of interest" description="Disordered" evidence="13">
    <location>
        <begin position="808"/>
        <end position="827"/>
    </location>
</feature>